<reference evidence="1" key="1">
    <citation type="journal article" date="2020" name="mSystems">
        <title>Genome- and Community-Level Interaction Insights into Carbon Utilization and Element Cycling Functions of Hydrothermarchaeota in Hydrothermal Sediment.</title>
        <authorList>
            <person name="Zhou Z."/>
            <person name="Liu Y."/>
            <person name="Xu W."/>
            <person name="Pan J."/>
            <person name="Luo Z.H."/>
            <person name="Li M."/>
        </authorList>
    </citation>
    <scope>NUCLEOTIDE SEQUENCE [LARGE SCALE GENOMIC DNA]</scope>
    <source>
        <strain evidence="1">SpSt-374</strain>
    </source>
</reference>
<evidence type="ECO:0000313" key="1">
    <source>
        <dbReference type="EMBL" id="HGG03178.1"/>
    </source>
</evidence>
<name>A0A7C3VPV2_9CYAN</name>
<comment type="caution">
    <text evidence="1">The sequence shown here is derived from an EMBL/GenBank/DDBJ whole genome shotgun (WGS) entry which is preliminary data.</text>
</comment>
<organism evidence="1">
    <name type="scientific">Planktothricoides sp. SpSt-374</name>
    <dbReference type="NCBI Taxonomy" id="2282167"/>
    <lineage>
        <taxon>Bacteria</taxon>
        <taxon>Bacillati</taxon>
        <taxon>Cyanobacteriota</taxon>
        <taxon>Cyanophyceae</taxon>
        <taxon>Oscillatoriophycideae</taxon>
        <taxon>Oscillatoriales</taxon>
        <taxon>Oscillatoriaceae</taxon>
        <taxon>Planktothricoides</taxon>
    </lineage>
</organism>
<accession>A0A7C3VPV2</accession>
<protein>
    <recommendedName>
        <fullName evidence="2">DUF1579 domain-containing protein</fullName>
    </recommendedName>
</protein>
<sequence>MQKWSELSGVYEGIDFTMYGEEAWNCWFRLEWDDAGQVKGSGYFTPGDDFAEEGVTNVKVDVVFLGQMTRKGMLYGAIVAPDRYDQGVCWAFNLELDFDNQELSGGVLYCEDALLEGEEGSMKLKYKYSLSSGKMAG</sequence>
<gene>
    <name evidence="1" type="ORF">ENR15_21700</name>
</gene>
<evidence type="ECO:0008006" key="2">
    <source>
        <dbReference type="Google" id="ProtNLM"/>
    </source>
</evidence>
<proteinExistence type="predicted"/>
<dbReference type="AlphaFoldDB" id="A0A7C3VPV2"/>
<dbReference type="EMBL" id="DSPX01000221">
    <property type="protein sequence ID" value="HGG03178.1"/>
    <property type="molecule type" value="Genomic_DNA"/>
</dbReference>